<gene>
    <name evidence="1" type="ORF">ET33_28690</name>
</gene>
<proteinExistence type="predicted"/>
<evidence type="ECO:0000313" key="1">
    <source>
        <dbReference type="EMBL" id="KEQ21982.1"/>
    </source>
</evidence>
<reference evidence="1 2" key="1">
    <citation type="submission" date="2014-06" db="EMBL/GenBank/DDBJ databases">
        <title>Draft genome sequence of Paenibacillus sp. MSt1.</title>
        <authorList>
            <person name="Aw Y.K."/>
            <person name="Ong K.S."/>
            <person name="Gan H.M."/>
            <person name="Lee S.M."/>
        </authorList>
    </citation>
    <scope>NUCLEOTIDE SEQUENCE [LARGE SCALE GENOMIC DNA]</scope>
    <source>
        <strain evidence="1 2">MSt1</strain>
    </source>
</reference>
<organism evidence="1 2">
    <name type="scientific">Paenibacillus tyrfis</name>
    <dbReference type="NCBI Taxonomy" id="1501230"/>
    <lineage>
        <taxon>Bacteria</taxon>
        <taxon>Bacillati</taxon>
        <taxon>Bacillota</taxon>
        <taxon>Bacilli</taxon>
        <taxon>Bacillales</taxon>
        <taxon>Paenibacillaceae</taxon>
        <taxon>Paenibacillus</taxon>
    </lineage>
</organism>
<keyword evidence="2" id="KW-1185">Reference proteome</keyword>
<dbReference type="EMBL" id="JNVM01000048">
    <property type="protein sequence ID" value="KEQ21982.1"/>
    <property type="molecule type" value="Genomic_DNA"/>
</dbReference>
<dbReference type="OrthoDB" id="2086565at2"/>
<dbReference type="eggNOG" id="ENOG5033YZ9">
    <property type="taxonomic scope" value="Bacteria"/>
</dbReference>
<dbReference type="Proteomes" id="UP000028123">
    <property type="component" value="Unassembled WGS sequence"/>
</dbReference>
<dbReference type="AlphaFoldDB" id="A0A081NU59"/>
<name>A0A081NU59_9BACL</name>
<protein>
    <submittedName>
        <fullName evidence="1">Uncharacterized protein</fullName>
    </submittedName>
</protein>
<evidence type="ECO:0000313" key="2">
    <source>
        <dbReference type="Proteomes" id="UP000028123"/>
    </source>
</evidence>
<accession>A0A081NU59</accession>
<comment type="caution">
    <text evidence="1">The sequence shown here is derived from an EMBL/GenBank/DDBJ whole genome shotgun (WGS) entry which is preliminary data.</text>
</comment>
<sequence>MLANNVNDIMESFDFTDSIVTEVRWEENLLDLVVVVDYYWDVQDGRDDTRLLKIIFKNCVKADFQIGKELPLSNNEINKESLFTIVLFKEKTESEFNTGNQKHMELFTTDYSIPWLTVICSEVMLEEQ</sequence>